<dbReference type="OrthoDB" id="2016548at2759"/>
<gene>
    <name evidence="2" type="ORF">BDV24DRAFT_1857</name>
</gene>
<evidence type="ECO:0000256" key="1">
    <source>
        <dbReference type="SAM" id="Phobius"/>
    </source>
</evidence>
<sequence length="51" mass="5837">MIKIRGWSISQGPHLVSIVGNFSVQPRTPSFPVQQFLFILSFISLILYIYP</sequence>
<organism evidence="2">
    <name type="scientific">Aspergillus arachidicola</name>
    <dbReference type="NCBI Taxonomy" id="656916"/>
    <lineage>
        <taxon>Eukaryota</taxon>
        <taxon>Fungi</taxon>
        <taxon>Dikarya</taxon>
        <taxon>Ascomycota</taxon>
        <taxon>Pezizomycotina</taxon>
        <taxon>Eurotiomycetes</taxon>
        <taxon>Eurotiomycetidae</taxon>
        <taxon>Eurotiales</taxon>
        <taxon>Aspergillaceae</taxon>
        <taxon>Aspergillus</taxon>
        <taxon>Aspergillus subgen. Circumdati</taxon>
    </lineage>
</organism>
<reference evidence="2" key="1">
    <citation type="submission" date="2019-04" db="EMBL/GenBank/DDBJ databases">
        <title>Friends and foes A comparative genomics study of 23 Aspergillus species from section Flavi.</title>
        <authorList>
            <consortium name="DOE Joint Genome Institute"/>
            <person name="Kjaerbolling I."/>
            <person name="Vesth T."/>
            <person name="Frisvad J.C."/>
            <person name="Nybo J.L."/>
            <person name="Theobald S."/>
            <person name="Kildgaard S."/>
            <person name="Isbrandt T."/>
            <person name="Kuo A."/>
            <person name="Sato A."/>
            <person name="Lyhne E.K."/>
            <person name="Kogle M.E."/>
            <person name="Wiebenga A."/>
            <person name="Kun R.S."/>
            <person name="Lubbers R.J."/>
            <person name="Makela M.R."/>
            <person name="Barry K."/>
            <person name="Chovatia M."/>
            <person name="Clum A."/>
            <person name="Daum C."/>
            <person name="Haridas S."/>
            <person name="He G."/>
            <person name="LaButti K."/>
            <person name="Lipzen A."/>
            <person name="Mondo S."/>
            <person name="Riley R."/>
            <person name="Salamov A."/>
            <person name="Simmons B.A."/>
            <person name="Magnuson J.K."/>
            <person name="Henrissat B."/>
            <person name="Mortensen U.H."/>
            <person name="Larsen T.O."/>
            <person name="Devries R.P."/>
            <person name="Grigoriev I.V."/>
            <person name="Machida M."/>
            <person name="Baker S.E."/>
            <person name="Andersen M.R."/>
        </authorList>
    </citation>
    <scope>NUCLEOTIDE SEQUENCE</scope>
    <source>
        <strain evidence="2">CBS 117612</strain>
    </source>
</reference>
<proteinExistence type="predicted"/>
<feature type="transmembrane region" description="Helical" evidence="1">
    <location>
        <begin position="31"/>
        <end position="50"/>
    </location>
</feature>
<protein>
    <submittedName>
        <fullName evidence="2">Uncharacterized protein</fullName>
    </submittedName>
</protein>
<keyword evidence="1" id="KW-1133">Transmembrane helix</keyword>
<dbReference type="EMBL" id="ML737112">
    <property type="protein sequence ID" value="KAE8347809.1"/>
    <property type="molecule type" value="Genomic_DNA"/>
</dbReference>
<evidence type="ECO:0000313" key="2">
    <source>
        <dbReference type="EMBL" id="KAE8347809.1"/>
    </source>
</evidence>
<keyword evidence="1" id="KW-0812">Transmembrane</keyword>
<dbReference type="AlphaFoldDB" id="A0A5N6YTU5"/>
<dbReference type="Proteomes" id="UP000325558">
    <property type="component" value="Unassembled WGS sequence"/>
</dbReference>
<keyword evidence="1" id="KW-0472">Membrane</keyword>
<accession>A0A5N6YTU5</accession>
<name>A0A5N6YTU5_9EURO</name>